<organism evidence="2">
    <name type="scientific">marine metagenome</name>
    <dbReference type="NCBI Taxonomy" id="408172"/>
    <lineage>
        <taxon>unclassified sequences</taxon>
        <taxon>metagenomes</taxon>
        <taxon>ecological metagenomes</taxon>
    </lineage>
</organism>
<dbReference type="EMBL" id="UINC01024845">
    <property type="protein sequence ID" value="SVA99308.1"/>
    <property type="molecule type" value="Genomic_DNA"/>
</dbReference>
<keyword evidence="1" id="KW-1133">Transmembrane helix</keyword>
<protein>
    <submittedName>
        <fullName evidence="2">Uncharacterized protein</fullName>
    </submittedName>
</protein>
<sequence>VNFSAIQIFWIILLVISISSIVRIFREKGWSLKSFIRIEDVDDEE</sequence>
<evidence type="ECO:0000256" key="1">
    <source>
        <dbReference type="SAM" id="Phobius"/>
    </source>
</evidence>
<name>A0A382ACN1_9ZZZZ</name>
<keyword evidence="1" id="KW-0472">Membrane</keyword>
<feature type="non-terminal residue" evidence="2">
    <location>
        <position position="1"/>
    </location>
</feature>
<keyword evidence="1" id="KW-0812">Transmembrane</keyword>
<gene>
    <name evidence="2" type="ORF">METZ01_LOCUS152162</name>
</gene>
<evidence type="ECO:0000313" key="2">
    <source>
        <dbReference type="EMBL" id="SVA99308.1"/>
    </source>
</evidence>
<dbReference type="AlphaFoldDB" id="A0A382ACN1"/>
<reference evidence="2" key="1">
    <citation type="submission" date="2018-05" db="EMBL/GenBank/DDBJ databases">
        <authorList>
            <person name="Lanie J.A."/>
            <person name="Ng W.-L."/>
            <person name="Kazmierczak K.M."/>
            <person name="Andrzejewski T.M."/>
            <person name="Davidsen T.M."/>
            <person name="Wayne K.J."/>
            <person name="Tettelin H."/>
            <person name="Glass J.I."/>
            <person name="Rusch D."/>
            <person name="Podicherti R."/>
            <person name="Tsui H.-C.T."/>
            <person name="Winkler M.E."/>
        </authorList>
    </citation>
    <scope>NUCLEOTIDE SEQUENCE</scope>
</reference>
<accession>A0A382ACN1</accession>
<proteinExistence type="predicted"/>
<feature type="transmembrane region" description="Helical" evidence="1">
    <location>
        <begin position="6"/>
        <end position="25"/>
    </location>
</feature>